<feature type="domain" description="Apple" evidence="1">
    <location>
        <begin position="1"/>
        <end position="80"/>
    </location>
</feature>
<dbReference type="InterPro" id="IPR052774">
    <property type="entry name" value="Celegans_DevNeuronal_Protein"/>
</dbReference>
<feature type="non-terminal residue" evidence="2">
    <location>
        <position position="169"/>
    </location>
</feature>
<dbReference type="EMBL" id="JACVVK020000015">
    <property type="protein sequence ID" value="KAK7504406.1"/>
    <property type="molecule type" value="Genomic_DNA"/>
</dbReference>
<evidence type="ECO:0000313" key="3">
    <source>
        <dbReference type="Proteomes" id="UP001519460"/>
    </source>
</evidence>
<sequence>AYEKLFNRLPNHVITVSHKRKVPEVSVEQCARRCIFEMNFRCKGYDFEAQHRNCWLTDLTVESGGGVKYHKGADFYELIIDGPLSRFVNYGTGSLPLLDGYQIYNKVMFGLTLGACAQLCLTQTTFECGSFDYSFSDKSCHMSQYIAANLNGLNHEVMPTYRVMHYEKK</sequence>
<name>A0ABD0LZ26_9CAEN</name>
<dbReference type="SMART" id="SM00473">
    <property type="entry name" value="PAN_AP"/>
    <property type="match status" value="2"/>
</dbReference>
<comment type="caution">
    <text evidence="2">The sequence shown here is derived from an EMBL/GenBank/DDBJ whole genome shotgun (WGS) entry which is preliminary data.</text>
</comment>
<dbReference type="PROSITE" id="PS50948">
    <property type="entry name" value="PAN"/>
    <property type="match status" value="1"/>
</dbReference>
<accession>A0ABD0LZ26</accession>
<proteinExistence type="predicted"/>
<evidence type="ECO:0000313" key="2">
    <source>
        <dbReference type="EMBL" id="KAK7504406.1"/>
    </source>
</evidence>
<organism evidence="2 3">
    <name type="scientific">Batillaria attramentaria</name>
    <dbReference type="NCBI Taxonomy" id="370345"/>
    <lineage>
        <taxon>Eukaryota</taxon>
        <taxon>Metazoa</taxon>
        <taxon>Spiralia</taxon>
        <taxon>Lophotrochozoa</taxon>
        <taxon>Mollusca</taxon>
        <taxon>Gastropoda</taxon>
        <taxon>Caenogastropoda</taxon>
        <taxon>Sorbeoconcha</taxon>
        <taxon>Cerithioidea</taxon>
        <taxon>Batillariidae</taxon>
        <taxon>Batillaria</taxon>
    </lineage>
</organism>
<dbReference type="Gene3D" id="3.50.4.10">
    <property type="entry name" value="Hepatocyte Growth Factor"/>
    <property type="match status" value="2"/>
</dbReference>
<protein>
    <recommendedName>
        <fullName evidence="1">Apple domain-containing protein</fullName>
    </recommendedName>
</protein>
<dbReference type="PANTHER" id="PTHR47327">
    <property type="entry name" value="FI18240P1-RELATED"/>
    <property type="match status" value="1"/>
</dbReference>
<keyword evidence="3" id="KW-1185">Reference proteome</keyword>
<dbReference type="SUPFAM" id="SSF57414">
    <property type="entry name" value="Hairpin loop containing domain-like"/>
    <property type="match status" value="2"/>
</dbReference>
<reference evidence="2 3" key="1">
    <citation type="journal article" date="2023" name="Sci. Data">
        <title>Genome assembly of the Korean intertidal mud-creeper Batillaria attramentaria.</title>
        <authorList>
            <person name="Patra A.K."/>
            <person name="Ho P.T."/>
            <person name="Jun S."/>
            <person name="Lee S.J."/>
            <person name="Kim Y."/>
            <person name="Won Y.J."/>
        </authorList>
    </citation>
    <scope>NUCLEOTIDE SEQUENCE [LARGE SCALE GENOMIC DNA]</scope>
    <source>
        <strain evidence="2">Wonlab-2016</strain>
    </source>
</reference>
<dbReference type="PANTHER" id="PTHR47327:SF1">
    <property type="entry name" value="RE15579P"/>
    <property type="match status" value="1"/>
</dbReference>
<dbReference type="Proteomes" id="UP001519460">
    <property type="component" value="Unassembled WGS sequence"/>
</dbReference>
<dbReference type="CDD" id="cd01099">
    <property type="entry name" value="PAN_AP_HGF"/>
    <property type="match status" value="1"/>
</dbReference>
<dbReference type="InterPro" id="IPR003609">
    <property type="entry name" value="Pan_app"/>
</dbReference>
<dbReference type="Pfam" id="PF00024">
    <property type="entry name" value="PAN_1"/>
    <property type="match status" value="2"/>
</dbReference>
<dbReference type="AlphaFoldDB" id="A0ABD0LZ26"/>
<evidence type="ECO:0000259" key="1">
    <source>
        <dbReference type="PROSITE" id="PS50948"/>
    </source>
</evidence>
<gene>
    <name evidence="2" type="ORF">BaRGS_00004272</name>
</gene>
<feature type="non-terminal residue" evidence="2">
    <location>
        <position position="1"/>
    </location>
</feature>